<protein>
    <submittedName>
        <fullName evidence="2">Uncharacterized protein</fullName>
    </submittedName>
</protein>
<dbReference type="EMBL" id="CAJNDS010000047">
    <property type="protein sequence ID" value="CAE6933481.1"/>
    <property type="molecule type" value="Genomic_DNA"/>
</dbReference>
<name>A0A812H2I2_9DINO</name>
<feature type="region of interest" description="Disordered" evidence="1">
    <location>
        <begin position="16"/>
        <end position="78"/>
    </location>
</feature>
<evidence type="ECO:0000256" key="1">
    <source>
        <dbReference type="SAM" id="MobiDB-lite"/>
    </source>
</evidence>
<reference evidence="2" key="1">
    <citation type="submission" date="2021-02" db="EMBL/GenBank/DDBJ databases">
        <authorList>
            <person name="Dougan E. K."/>
            <person name="Rhodes N."/>
            <person name="Thang M."/>
            <person name="Chan C."/>
        </authorList>
    </citation>
    <scope>NUCLEOTIDE SEQUENCE</scope>
</reference>
<gene>
    <name evidence="2" type="ORF">SNAT2548_LOCUS956</name>
</gene>
<sequence length="132" mass="14281">MDLGLRLQRPELRALRRRLPASAAGDAGAGEGRSQDGRGARATCRQEGRHSNRPAGPSNRSSGRRAEVCGLPARPRRPILGSYQSRCWGQREPGSDAQVLGLQRCQHLRARGQSAKCQASYRLQAFPVAAAP</sequence>
<comment type="caution">
    <text evidence="2">The sequence shown here is derived from an EMBL/GenBank/DDBJ whole genome shotgun (WGS) entry which is preliminary data.</text>
</comment>
<accession>A0A812H2I2</accession>
<keyword evidence="3" id="KW-1185">Reference proteome</keyword>
<dbReference type="Proteomes" id="UP000604046">
    <property type="component" value="Unassembled WGS sequence"/>
</dbReference>
<organism evidence="2 3">
    <name type="scientific">Symbiodinium natans</name>
    <dbReference type="NCBI Taxonomy" id="878477"/>
    <lineage>
        <taxon>Eukaryota</taxon>
        <taxon>Sar</taxon>
        <taxon>Alveolata</taxon>
        <taxon>Dinophyceae</taxon>
        <taxon>Suessiales</taxon>
        <taxon>Symbiodiniaceae</taxon>
        <taxon>Symbiodinium</taxon>
    </lineage>
</organism>
<evidence type="ECO:0000313" key="2">
    <source>
        <dbReference type="EMBL" id="CAE6933481.1"/>
    </source>
</evidence>
<feature type="compositionally biased region" description="Basic and acidic residues" evidence="1">
    <location>
        <begin position="33"/>
        <end position="50"/>
    </location>
</feature>
<dbReference type="AlphaFoldDB" id="A0A812H2I2"/>
<proteinExistence type="predicted"/>
<evidence type="ECO:0000313" key="3">
    <source>
        <dbReference type="Proteomes" id="UP000604046"/>
    </source>
</evidence>